<evidence type="ECO:0000313" key="4">
    <source>
        <dbReference type="Proteomes" id="UP000523196"/>
    </source>
</evidence>
<evidence type="ECO:0000256" key="1">
    <source>
        <dbReference type="SAM" id="MobiDB-lite"/>
    </source>
</evidence>
<sequence>MNLESLTVALRPRTAWEAVELGTALTRRHARAIWVPWLLASAAMFVAVNALAWGVGMMWLAPLTMWWLKPAFDRIPLYVLSRAVFGTVPGTADTLRAQFTWGVRWLLPYLTWRRLSPVRSMNLPVDLLEGGQGAEARARRRILVGPSYGVASLTTLLCVHFELAVYLGTISLALLFVPPEYLARTAQGLWEAMQAPPTWLDLTTNAVYWLAVTLIQPFYVGAGFGLYLNRRTEVEAWDIEIVLRRLAARLSRASAPLLLALALLGPAALAPAWGQEADTGTAPVAQEAGEPDPDDAGEEVPSGPPTLPAVFGDVADDAALREAVARAYEDPTVSPRRTVTTWKPIDDEDEEKAPRDMSALARLAEAIGKAIALAGEYGLWFLAGMLAIVLLVTARRWLPWLRGGMRRRVREDAEIERTPTEAPAPLPDDIPTAVRRLWQAGHARDALALLYRASVAAMSARANVVLVPGATEAAVLRASRRMPEPADREAFEAMVRQWQYAAYAGRLPAEDAFEAQLALLADRFDWRRGDAPSTEVPA</sequence>
<gene>
    <name evidence="3" type="ORF">H4F98_05400</name>
</gene>
<accession>A0A7W3TKR9</accession>
<feature type="transmembrane region" description="Helical" evidence="2">
    <location>
        <begin position="34"/>
        <end position="60"/>
    </location>
</feature>
<feature type="compositionally biased region" description="Acidic residues" evidence="1">
    <location>
        <begin position="289"/>
        <end position="298"/>
    </location>
</feature>
<feature type="transmembrane region" description="Helical" evidence="2">
    <location>
        <begin position="206"/>
        <end position="229"/>
    </location>
</feature>
<protein>
    <submittedName>
        <fullName evidence="3">DUF4129 domain-containing protein</fullName>
    </submittedName>
</protein>
<dbReference type="AlphaFoldDB" id="A0A7W3TKR9"/>
<feature type="transmembrane region" description="Helical" evidence="2">
    <location>
        <begin position="250"/>
        <end position="273"/>
    </location>
</feature>
<feature type="transmembrane region" description="Helical" evidence="2">
    <location>
        <begin position="377"/>
        <end position="398"/>
    </location>
</feature>
<keyword evidence="2" id="KW-0472">Membrane</keyword>
<name>A0A7W3TKR9_9GAMM</name>
<proteinExistence type="predicted"/>
<feature type="region of interest" description="Disordered" evidence="1">
    <location>
        <begin position="275"/>
        <end position="308"/>
    </location>
</feature>
<dbReference type="Proteomes" id="UP000523196">
    <property type="component" value="Unassembled WGS sequence"/>
</dbReference>
<dbReference type="EMBL" id="JACHTF010000004">
    <property type="protein sequence ID" value="MBB1060006.1"/>
    <property type="molecule type" value="Genomic_DNA"/>
</dbReference>
<evidence type="ECO:0000256" key="2">
    <source>
        <dbReference type="SAM" id="Phobius"/>
    </source>
</evidence>
<comment type="caution">
    <text evidence="3">The sequence shown here is derived from an EMBL/GenBank/DDBJ whole genome shotgun (WGS) entry which is preliminary data.</text>
</comment>
<keyword evidence="2" id="KW-0812">Transmembrane</keyword>
<feature type="transmembrane region" description="Helical" evidence="2">
    <location>
        <begin position="148"/>
        <end position="177"/>
    </location>
</feature>
<keyword evidence="4" id="KW-1185">Reference proteome</keyword>
<keyword evidence="2" id="KW-1133">Transmembrane helix</keyword>
<evidence type="ECO:0000313" key="3">
    <source>
        <dbReference type="EMBL" id="MBB1060006.1"/>
    </source>
</evidence>
<dbReference type="RefSeq" id="WP_182685613.1">
    <property type="nucleotide sequence ID" value="NZ_JACHTF010000004.1"/>
</dbReference>
<organism evidence="3 4">
    <name type="scientific">Marilutibacter spongiae</name>
    <dbReference type="NCBI Taxonomy" id="2025720"/>
    <lineage>
        <taxon>Bacteria</taxon>
        <taxon>Pseudomonadati</taxon>
        <taxon>Pseudomonadota</taxon>
        <taxon>Gammaproteobacteria</taxon>
        <taxon>Lysobacterales</taxon>
        <taxon>Lysobacteraceae</taxon>
        <taxon>Marilutibacter</taxon>
    </lineage>
</organism>
<reference evidence="3 4" key="1">
    <citation type="submission" date="2020-08" db="EMBL/GenBank/DDBJ databases">
        <authorList>
            <person name="Xu S."/>
            <person name="Li A."/>
        </authorList>
    </citation>
    <scope>NUCLEOTIDE SEQUENCE [LARGE SCALE GENOMIC DNA]</scope>
    <source>
        <strain evidence="3 4">119BY6-57</strain>
    </source>
</reference>